<dbReference type="Pfam" id="PF13378">
    <property type="entry name" value="MR_MLE_C"/>
    <property type="match status" value="1"/>
</dbReference>
<dbReference type="PANTHER" id="PTHR48073:SF2">
    <property type="entry name" value="O-SUCCINYLBENZOATE SYNTHASE"/>
    <property type="match status" value="1"/>
</dbReference>
<dbReference type="InterPro" id="IPR029065">
    <property type="entry name" value="Enolase_C-like"/>
</dbReference>
<dbReference type="GO" id="GO:0042372">
    <property type="term" value="P:phylloquinone biosynthetic process"/>
    <property type="evidence" value="ECO:0007669"/>
    <property type="project" value="UniProtKB-UniRule"/>
</dbReference>
<evidence type="ECO:0000313" key="7">
    <source>
        <dbReference type="EMBL" id="QLL29655.1"/>
    </source>
</evidence>
<dbReference type="Gene3D" id="3.20.20.120">
    <property type="entry name" value="Enolase-like C-terminal domain"/>
    <property type="match status" value="1"/>
</dbReference>
<dbReference type="CDD" id="cd03320">
    <property type="entry name" value="OSBS"/>
    <property type="match status" value="1"/>
</dbReference>
<dbReference type="Gene3D" id="3.30.390.10">
    <property type="entry name" value="Enolase-like, N-terminal domain"/>
    <property type="match status" value="1"/>
</dbReference>
<feature type="binding site" evidence="4">
    <location>
        <position position="194"/>
    </location>
    <ligand>
        <name>Mg(2+)</name>
        <dbReference type="ChEBI" id="CHEBI:18420"/>
    </ligand>
</feature>
<dbReference type="SFLD" id="SFLDF00009">
    <property type="entry name" value="o-succinylbenzoate_synthase"/>
    <property type="match status" value="1"/>
</dbReference>
<evidence type="ECO:0000256" key="1">
    <source>
        <dbReference type="ARBA" id="ARBA00022723"/>
    </source>
</evidence>
<evidence type="ECO:0000259" key="6">
    <source>
        <dbReference type="SMART" id="SM00922"/>
    </source>
</evidence>
<dbReference type="InterPro" id="IPR029017">
    <property type="entry name" value="Enolase-like_N"/>
</dbReference>
<dbReference type="Pfam" id="PF21508">
    <property type="entry name" value="MenC_N"/>
    <property type="match status" value="1"/>
</dbReference>
<organism evidence="7 8">
    <name type="scientific">Thermosynechococcus sichuanensis E542</name>
    <dbReference type="NCBI Taxonomy" id="2016101"/>
    <lineage>
        <taxon>Bacteria</taxon>
        <taxon>Bacillati</taxon>
        <taxon>Cyanobacteriota</taxon>
        <taxon>Cyanophyceae</taxon>
        <taxon>Acaryochloridales</taxon>
        <taxon>Thermosynechococcaceae</taxon>
        <taxon>Thermosynechococcus</taxon>
        <taxon>Thermosynechococcus sichuanensis</taxon>
    </lineage>
</organism>
<dbReference type="GO" id="GO:0009234">
    <property type="term" value="P:menaquinone biosynthetic process"/>
    <property type="evidence" value="ECO:0007669"/>
    <property type="project" value="UniProtKB-UniRule"/>
</dbReference>
<feature type="domain" description="Mandelate racemase/muconate lactonizing enzyme C-terminal" evidence="6">
    <location>
        <begin position="115"/>
        <end position="215"/>
    </location>
</feature>
<dbReference type="InterPro" id="IPR013342">
    <property type="entry name" value="Mandelate_racemase_C"/>
</dbReference>
<dbReference type="GO" id="GO:0000287">
    <property type="term" value="F:magnesium ion binding"/>
    <property type="evidence" value="ECO:0007669"/>
    <property type="project" value="UniProtKB-UniRule"/>
</dbReference>
<dbReference type="NCBIfam" id="NF002739">
    <property type="entry name" value="PRK02714.1"/>
    <property type="match status" value="1"/>
</dbReference>
<evidence type="ECO:0000256" key="2">
    <source>
        <dbReference type="ARBA" id="ARBA00022842"/>
    </source>
</evidence>
<keyword evidence="1 4" id="KW-0479">Metal-binding</keyword>
<feature type="binding site" evidence="4">
    <location>
        <position position="219"/>
    </location>
    <ligand>
        <name>Mg(2+)</name>
        <dbReference type="ChEBI" id="CHEBI:18420"/>
    </ligand>
</feature>
<feature type="active site" description="Proton acceptor" evidence="4">
    <location>
        <position position="243"/>
    </location>
</feature>
<comment type="similarity">
    <text evidence="4">Belongs to the mandelate racemase/muconate lactonizing enzyme family. MenC type 1 subfamily.</text>
</comment>
<evidence type="ECO:0000313" key="8">
    <source>
        <dbReference type="Proteomes" id="UP000261812"/>
    </source>
</evidence>
<dbReference type="InterPro" id="IPR036849">
    <property type="entry name" value="Enolase-like_C_sf"/>
</dbReference>
<dbReference type="SFLD" id="SFLDG00180">
    <property type="entry name" value="muconate_cycloisomerase"/>
    <property type="match status" value="1"/>
</dbReference>
<comment type="function">
    <text evidence="4">Converts 2-succinyl-6-hydroxy-2,4-cyclohexadiene-1-carboxylate (SHCHC) to 2-succinylbenzoate (OSB).</text>
</comment>
<dbReference type="Proteomes" id="UP000261812">
    <property type="component" value="Chromosome"/>
</dbReference>
<dbReference type="GO" id="GO:0043748">
    <property type="term" value="F:O-succinylbenzoate synthase activity"/>
    <property type="evidence" value="ECO:0007669"/>
    <property type="project" value="UniProtKB-EC"/>
</dbReference>
<dbReference type="SUPFAM" id="SSF54826">
    <property type="entry name" value="Enolase N-terminal domain-like"/>
    <property type="match status" value="1"/>
</dbReference>
<dbReference type="InterPro" id="IPR010196">
    <property type="entry name" value="OSB_synthase_MenC1"/>
</dbReference>
<gene>
    <name evidence="4" type="primary">menC</name>
    <name evidence="7" type="ORF">D3A95_00995</name>
</gene>
<comment type="catalytic activity">
    <reaction evidence="4">
        <text>(1R,6R)-6-hydroxy-2-succinyl-cyclohexa-2,4-diene-1-carboxylate = 2-succinylbenzoate + H2O</text>
        <dbReference type="Rhea" id="RHEA:10196"/>
        <dbReference type="ChEBI" id="CHEBI:15377"/>
        <dbReference type="ChEBI" id="CHEBI:18325"/>
        <dbReference type="ChEBI" id="CHEBI:58689"/>
        <dbReference type="EC" id="4.2.1.113"/>
    </reaction>
</comment>
<dbReference type="NCBIfam" id="TIGR01927">
    <property type="entry name" value="menC_gam_Gplu"/>
    <property type="match status" value="1"/>
</dbReference>
<sequence length="329" mass="37164">MRWQWRIYEEPLREPLATAQGVWRSRSGIYLRLEDEQGHVGYGEIAPLPGWGSETLSADIALCQQLPPHLTPEIIATIPEALPAAQFGFVTAWQSVGQLPYRLRPWPICALLGSGRVALEQWQQPWQQGQTTFKWKVAVLSPEEEQGILTTLLAALPQVAKLRLDANGGWDLATAERWFAWLDRHGNGKIEYVEQPLPPDQWQALLTLAQTVTTAIALDESVVSATEVQHWLERGWPGLLVIKPALFGSPERLNVLLREGLEPQRLVFSSALEGAIARTAIFQCLETWQPCRALGFGIERWRSAPLLTSLADYDAEWHRLDNYGKNYYK</sequence>
<evidence type="ECO:0000256" key="4">
    <source>
        <dbReference type="HAMAP-Rule" id="MF_00470"/>
    </source>
</evidence>
<dbReference type="PANTHER" id="PTHR48073">
    <property type="entry name" value="O-SUCCINYLBENZOATE SYNTHASE-RELATED"/>
    <property type="match status" value="1"/>
</dbReference>
<dbReference type="HAMAP" id="MF_00470">
    <property type="entry name" value="MenC_1"/>
    <property type="match status" value="1"/>
</dbReference>
<feature type="binding site" evidence="4">
    <location>
        <position position="165"/>
    </location>
    <ligand>
        <name>Mg(2+)</name>
        <dbReference type="ChEBI" id="CHEBI:18420"/>
    </ligand>
</feature>
<comment type="pathway">
    <text evidence="4">Cofactor biosynthesis; phylloquinone biosynthesis.</text>
</comment>
<feature type="active site" description="Proton donor" evidence="4">
    <location>
        <position position="136"/>
    </location>
</feature>
<comment type="pathway">
    <text evidence="4">Quinol/quinone metabolism; 1,4-dihydroxy-2-naphthoate biosynthesis; 1,4-dihydroxy-2-naphthoate from chorismate: step 4/7.</text>
</comment>
<dbReference type="InterPro" id="IPR041338">
    <property type="entry name" value="OSBS_N"/>
</dbReference>
<dbReference type="SMART" id="SM00922">
    <property type="entry name" value="MR_MLE"/>
    <property type="match status" value="1"/>
</dbReference>
<accession>A0A7D6J468</accession>
<dbReference type="KEGG" id="tsq:D3A95_00995"/>
<comment type="cofactor">
    <cofactor evidence="4">
        <name>a divalent metal cation</name>
        <dbReference type="ChEBI" id="CHEBI:60240"/>
    </cofactor>
</comment>
<keyword evidence="3 4" id="KW-0456">Lyase</keyword>
<name>A0A7D6J468_9CYAN</name>
<keyword evidence="2 4" id="KW-0460">Magnesium</keyword>
<dbReference type="RefSeq" id="WP_181495572.1">
    <property type="nucleotide sequence ID" value="NZ_CP032152.1"/>
</dbReference>
<dbReference type="SFLD" id="SFLDS00001">
    <property type="entry name" value="Enolase"/>
    <property type="match status" value="1"/>
</dbReference>
<keyword evidence="8" id="KW-1185">Reference proteome</keyword>
<dbReference type="SUPFAM" id="SSF51604">
    <property type="entry name" value="Enolase C-terminal domain-like"/>
    <property type="match status" value="1"/>
</dbReference>
<evidence type="ECO:0000256" key="5">
    <source>
        <dbReference type="NCBIfam" id="TIGR01927"/>
    </source>
</evidence>
<reference evidence="8" key="1">
    <citation type="submission" date="2018-09" db="EMBL/GenBank/DDBJ databases">
        <title>Complete genome sequence of thermophilic cyanobacteria strain Thermosynechococcus elongatus PKUAC-SCTE542.</title>
        <authorList>
            <person name="Liang Y."/>
            <person name="Tang J."/>
            <person name="Daroch M."/>
        </authorList>
    </citation>
    <scope>NUCLEOTIDE SEQUENCE [LARGE SCALE GENOMIC DNA]</scope>
    <source>
        <strain evidence="8">E542</strain>
    </source>
</reference>
<dbReference type="UniPathway" id="UPA00995"/>
<dbReference type="EMBL" id="CP032152">
    <property type="protein sequence ID" value="QLL29655.1"/>
    <property type="molecule type" value="Genomic_DNA"/>
</dbReference>
<dbReference type="UniPathway" id="UPA01057">
    <property type="reaction ID" value="UER00165"/>
</dbReference>
<evidence type="ECO:0000256" key="3">
    <source>
        <dbReference type="ARBA" id="ARBA00023239"/>
    </source>
</evidence>
<proteinExistence type="inferred from homology"/>
<dbReference type="EC" id="4.2.1.113" evidence="4 5"/>
<protein>
    <recommendedName>
        <fullName evidence="4 5">o-succinylbenzoate synthase</fullName>
        <shortName evidence="4">OSB synthase</shortName>
        <shortName evidence="4">OSBS</shortName>
        <ecNumber evidence="4 5">4.2.1.113</ecNumber>
    </recommendedName>
    <alternativeName>
        <fullName evidence="4">4-(2'-carboxyphenyl)-4-oxybutyric acid synthase</fullName>
    </alternativeName>
    <alternativeName>
        <fullName evidence="4">o-succinylbenzoic acid synthase</fullName>
    </alternativeName>
</protein>
<dbReference type="AlphaFoldDB" id="A0A7D6J468"/>